<proteinExistence type="predicted"/>
<dbReference type="AlphaFoldDB" id="A0A2P2NG83"/>
<sequence>MSCVKIQVIMCSGMLIITPNTITSNSRTNCGMRMAMLPVA</sequence>
<reference evidence="1" key="1">
    <citation type="submission" date="2018-02" db="EMBL/GenBank/DDBJ databases">
        <title>Rhizophora mucronata_Transcriptome.</title>
        <authorList>
            <person name="Meera S.P."/>
            <person name="Sreeshan A."/>
            <person name="Augustine A."/>
        </authorList>
    </citation>
    <scope>NUCLEOTIDE SEQUENCE</scope>
    <source>
        <tissue evidence="1">Leaf</tissue>
    </source>
</reference>
<accession>A0A2P2NG83</accession>
<protein>
    <submittedName>
        <fullName evidence="1">Uncharacterized protein</fullName>
    </submittedName>
</protein>
<dbReference type="EMBL" id="GGEC01060985">
    <property type="protein sequence ID" value="MBX41469.1"/>
    <property type="molecule type" value="Transcribed_RNA"/>
</dbReference>
<organism evidence="1">
    <name type="scientific">Rhizophora mucronata</name>
    <name type="common">Asiatic mangrove</name>
    <dbReference type="NCBI Taxonomy" id="61149"/>
    <lineage>
        <taxon>Eukaryota</taxon>
        <taxon>Viridiplantae</taxon>
        <taxon>Streptophyta</taxon>
        <taxon>Embryophyta</taxon>
        <taxon>Tracheophyta</taxon>
        <taxon>Spermatophyta</taxon>
        <taxon>Magnoliopsida</taxon>
        <taxon>eudicotyledons</taxon>
        <taxon>Gunneridae</taxon>
        <taxon>Pentapetalae</taxon>
        <taxon>rosids</taxon>
        <taxon>fabids</taxon>
        <taxon>Malpighiales</taxon>
        <taxon>Rhizophoraceae</taxon>
        <taxon>Rhizophora</taxon>
    </lineage>
</organism>
<evidence type="ECO:0000313" key="1">
    <source>
        <dbReference type="EMBL" id="MBX41469.1"/>
    </source>
</evidence>
<name>A0A2P2NG83_RHIMU</name>